<proteinExistence type="predicted"/>
<name>A0A5P3VPN3_9BURK</name>
<organism evidence="1 2">
    <name type="scientific">Cupriavidus oxalaticus</name>
    <dbReference type="NCBI Taxonomy" id="96344"/>
    <lineage>
        <taxon>Bacteria</taxon>
        <taxon>Pseudomonadati</taxon>
        <taxon>Pseudomonadota</taxon>
        <taxon>Betaproteobacteria</taxon>
        <taxon>Burkholderiales</taxon>
        <taxon>Burkholderiaceae</taxon>
        <taxon>Cupriavidus</taxon>
    </lineage>
</organism>
<dbReference type="AlphaFoldDB" id="A0A5P3VPN3"/>
<protein>
    <recommendedName>
        <fullName evidence="3">DUF1640 domain-containing protein</fullName>
    </recommendedName>
</protein>
<evidence type="ECO:0008006" key="3">
    <source>
        <dbReference type="Google" id="ProtNLM"/>
    </source>
</evidence>
<accession>A0A5P3VPN3</accession>
<evidence type="ECO:0000313" key="2">
    <source>
        <dbReference type="Proteomes" id="UP000325743"/>
    </source>
</evidence>
<sequence length="191" mass="20401">MAKSPEEIRQKFDIFMGHSETIRSEPTPEIDLGPQQPHHEVMTSITREELDAKLDAVRSDGRATAAEMKGQMSDLRADVAAQTNHLEAQFHQLRADITALVGGVGQSVARIEGRIDGVEGKIDGLKSSISMLQFIVGAALAAAAVWVGYQQLRIAQAPPAATQTTAPVPVQPIVIQVPAPVPSGQTQPAQK</sequence>
<dbReference type="RefSeq" id="WP_151072202.1">
    <property type="nucleotide sequence ID" value="NZ_CP032519.1"/>
</dbReference>
<dbReference type="Proteomes" id="UP000325743">
    <property type="component" value="Chromosome 2"/>
</dbReference>
<evidence type="ECO:0000313" key="1">
    <source>
        <dbReference type="EMBL" id="QEZ47211.1"/>
    </source>
</evidence>
<dbReference type="Gene3D" id="1.20.5.340">
    <property type="match status" value="1"/>
</dbReference>
<reference evidence="1 2" key="1">
    <citation type="submission" date="2018-09" db="EMBL/GenBank/DDBJ databases">
        <title>Complete genome sequence of Cupriavidus oxalaticus T2, a bacterium capable of phenol tolerance and degradation.</title>
        <authorList>
            <person name="Yan J."/>
        </authorList>
    </citation>
    <scope>NUCLEOTIDE SEQUENCE [LARGE SCALE GENOMIC DNA]</scope>
    <source>
        <strain evidence="1 2">T2</strain>
    </source>
</reference>
<dbReference type="EMBL" id="CP032519">
    <property type="protein sequence ID" value="QEZ47211.1"/>
    <property type="molecule type" value="Genomic_DNA"/>
</dbReference>
<gene>
    <name evidence="1" type="ORF">D2917_23975</name>
</gene>